<dbReference type="InterPro" id="IPR044770">
    <property type="entry name" value="MFS_spinster-like"/>
</dbReference>
<evidence type="ECO:0000313" key="10">
    <source>
        <dbReference type="RefSeq" id="XP_020667805.2"/>
    </source>
</evidence>
<evidence type="ECO:0000256" key="2">
    <source>
        <dbReference type="ARBA" id="ARBA00022448"/>
    </source>
</evidence>
<dbReference type="GeneID" id="110089245"/>
<evidence type="ECO:0000259" key="8">
    <source>
        <dbReference type="PROSITE" id="PS50850"/>
    </source>
</evidence>
<feature type="transmembrane region" description="Helical" evidence="7">
    <location>
        <begin position="367"/>
        <end position="392"/>
    </location>
</feature>
<keyword evidence="9" id="KW-1185">Reference proteome</keyword>
<dbReference type="AlphaFoldDB" id="A0A6J0V8G8"/>
<dbReference type="GO" id="GO:0016020">
    <property type="term" value="C:membrane"/>
    <property type="evidence" value="ECO:0007669"/>
    <property type="project" value="UniProtKB-SubCell"/>
</dbReference>
<dbReference type="OrthoDB" id="6770063at2759"/>
<feature type="transmembrane region" description="Helical" evidence="7">
    <location>
        <begin position="256"/>
        <end position="277"/>
    </location>
</feature>
<dbReference type="GO" id="GO:0022857">
    <property type="term" value="F:transmembrane transporter activity"/>
    <property type="evidence" value="ECO:0007669"/>
    <property type="project" value="InterPro"/>
</dbReference>
<accession>A0A6J0V8G8</accession>
<comment type="similarity">
    <text evidence="6">Belongs to the major facilitator superfamily. Spinster (TC 2.A.1.49) family.</text>
</comment>
<feature type="transmembrane region" description="Helical" evidence="7">
    <location>
        <begin position="445"/>
        <end position="467"/>
    </location>
</feature>
<sequence length="501" mass="54410">MPEITVPALPPLSPLSPNAYGTLDFNAQPEGPGRSPTKRSYLTVAVLCYLNLVNYMDWFLVAGVLLDIQKYFGLGDSSAGLLHTVFILCFLFSAPLFGYLGDRYRRKIILAAGILLWSGVTLGSSFITQSMAWLFYVSRGLVGAGTASYSTLAPTIIADLFEKDHRTWMLSLFYIFIPVGSGLGYILSSGMTQATGHWSWGFRVTPCMGIVGLVLLILLVPESADHATKKPSATKENDQTSTWLQDVSSLCKNQSFMWSSLGVTTMGFVTGALGFWIPLFLYRAQLIHHSVPPCEKEESCNTANSRIFGGITIATGILGVVIGAEAARRYKKINAKADPLICALGSLTSAPCMYLAIILAQDSILTTYIFIALAEFLLSLNWAVVADILLYVVKPSCQSTAMSLQIFLSHLLGDAGSPYLIGIIADAIKAQQADHTYIWDFRSLQYSLVVCTFVGALGGGCFLMTALHIEKDQLKAAQLPPPPSSIQGIENKTYISQDESL</sequence>
<evidence type="ECO:0000256" key="1">
    <source>
        <dbReference type="ARBA" id="ARBA00004141"/>
    </source>
</evidence>
<feature type="transmembrane region" description="Helical" evidence="7">
    <location>
        <begin position="307"/>
        <end position="327"/>
    </location>
</feature>
<dbReference type="Proteomes" id="UP001652642">
    <property type="component" value="Chromosome 7"/>
</dbReference>
<dbReference type="KEGG" id="pvt:110089245"/>
<organism evidence="9 10">
    <name type="scientific">Pogona vitticeps</name>
    <name type="common">central bearded dragon</name>
    <dbReference type="NCBI Taxonomy" id="103695"/>
    <lineage>
        <taxon>Eukaryota</taxon>
        <taxon>Metazoa</taxon>
        <taxon>Chordata</taxon>
        <taxon>Craniata</taxon>
        <taxon>Vertebrata</taxon>
        <taxon>Euteleostomi</taxon>
        <taxon>Lepidosauria</taxon>
        <taxon>Squamata</taxon>
        <taxon>Bifurcata</taxon>
        <taxon>Unidentata</taxon>
        <taxon>Episquamata</taxon>
        <taxon>Toxicofera</taxon>
        <taxon>Iguania</taxon>
        <taxon>Acrodonta</taxon>
        <taxon>Agamidae</taxon>
        <taxon>Amphibolurinae</taxon>
        <taxon>Pogona</taxon>
    </lineage>
</organism>
<keyword evidence="3 7" id="KW-0812">Transmembrane</keyword>
<feature type="transmembrane region" description="Helical" evidence="7">
    <location>
        <begin position="41"/>
        <end position="61"/>
    </location>
</feature>
<dbReference type="InterPro" id="IPR020846">
    <property type="entry name" value="MFS_dom"/>
</dbReference>
<proteinExistence type="inferred from homology"/>
<dbReference type="InterPro" id="IPR036259">
    <property type="entry name" value="MFS_trans_sf"/>
</dbReference>
<feature type="transmembrane region" description="Helical" evidence="7">
    <location>
        <begin position="200"/>
        <end position="220"/>
    </location>
</feature>
<feature type="transmembrane region" description="Helical" evidence="7">
    <location>
        <begin position="108"/>
        <end position="127"/>
    </location>
</feature>
<feature type="transmembrane region" description="Helical" evidence="7">
    <location>
        <begin position="133"/>
        <end position="156"/>
    </location>
</feature>
<keyword evidence="5 7" id="KW-0472">Membrane</keyword>
<feature type="transmembrane region" description="Helical" evidence="7">
    <location>
        <begin position="404"/>
        <end position="425"/>
    </location>
</feature>
<protein>
    <submittedName>
        <fullName evidence="10">Protein spinster homolog 3 isoform X1</fullName>
    </submittedName>
</protein>
<feature type="transmembrane region" description="Helical" evidence="7">
    <location>
        <begin position="339"/>
        <end position="361"/>
    </location>
</feature>
<comment type="subcellular location">
    <subcellularLocation>
        <location evidence="1">Membrane</location>
        <topology evidence="1">Multi-pass membrane protein</topology>
    </subcellularLocation>
</comment>
<reference evidence="10" key="1">
    <citation type="submission" date="2025-08" db="UniProtKB">
        <authorList>
            <consortium name="RefSeq"/>
        </authorList>
    </citation>
    <scope>IDENTIFICATION</scope>
</reference>
<dbReference type="PANTHER" id="PTHR23505:SF3">
    <property type="entry name" value="PROTEIN SPINSTER HOMOLOG 3"/>
    <property type="match status" value="1"/>
</dbReference>
<feature type="transmembrane region" description="Helical" evidence="7">
    <location>
        <begin position="168"/>
        <end position="188"/>
    </location>
</feature>
<name>A0A6J0V8G8_9SAUR</name>
<evidence type="ECO:0000256" key="5">
    <source>
        <dbReference type="ARBA" id="ARBA00023136"/>
    </source>
</evidence>
<dbReference type="InterPro" id="IPR011701">
    <property type="entry name" value="MFS"/>
</dbReference>
<evidence type="ECO:0000256" key="6">
    <source>
        <dbReference type="ARBA" id="ARBA00024338"/>
    </source>
</evidence>
<gene>
    <name evidence="10" type="primary">LOC110089245</name>
</gene>
<keyword evidence="2" id="KW-0813">Transport</keyword>
<dbReference type="Pfam" id="PF07690">
    <property type="entry name" value="MFS_1"/>
    <property type="match status" value="1"/>
</dbReference>
<evidence type="ECO:0000256" key="3">
    <source>
        <dbReference type="ARBA" id="ARBA00022692"/>
    </source>
</evidence>
<dbReference type="CDD" id="cd17328">
    <property type="entry name" value="MFS_spinster_like"/>
    <property type="match status" value="1"/>
</dbReference>
<dbReference type="SUPFAM" id="SSF103473">
    <property type="entry name" value="MFS general substrate transporter"/>
    <property type="match status" value="1"/>
</dbReference>
<feature type="transmembrane region" description="Helical" evidence="7">
    <location>
        <begin position="81"/>
        <end position="101"/>
    </location>
</feature>
<evidence type="ECO:0000313" key="9">
    <source>
        <dbReference type="Proteomes" id="UP001652642"/>
    </source>
</evidence>
<dbReference type="PANTHER" id="PTHR23505">
    <property type="entry name" value="SPINSTER"/>
    <property type="match status" value="1"/>
</dbReference>
<dbReference type="RefSeq" id="XP_020667805.2">
    <property type="nucleotide sequence ID" value="XM_020812146.2"/>
</dbReference>
<evidence type="ECO:0000256" key="4">
    <source>
        <dbReference type="ARBA" id="ARBA00022989"/>
    </source>
</evidence>
<dbReference type="PROSITE" id="PS50850">
    <property type="entry name" value="MFS"/>
    <property type="match status" value="1"/>
</dbReference>
<evidence type="ECO:0000256" key="7">
    <source>
        <dbReference type="SAM" id="Phobius"/>
    </source>
</evidence>
<dbReference type="Gene3D" id="1.20.1250.20">
    <property type="entry name" value="MFS general substrate transporter like domains"/>
    <property type="match status" value="1"/>
</dbReference>
<feature type="domain" description="Major facilitator superfamily (MFS) profile" evidence="8">
    <location>
        <begin position="43"/>
        <end position="473"/>
    </location>
</feature>
<keyword evidence="4 7" id="KW-1133">Transmembrane helix</keyword>
<dbReference type="InParanoid" id="A0A6J0V8G8"/>